<accession>A0A8E2JBM0</accession>
<dbReference type="AlphaFoldDB" id="A0A8E2JBM0"/>
<feature type="domain" description="DUF7053" evidence="2">
    <location>
        <begin position="130"/>
        <end position="255"/>
    </location>
</feature>
<dbReference type="PANTHER" id="PTHR38117">
    <property type="entry name" value="NACHT AND WD40 DOMAIN PROTEIN"/>
    <property type="match status" value="1"/>
</dbReference>
<keyword evidence="1" id="KW-0812">Transmembrane</keyword>
<dbReference type="OrthoDB" id="4276610at2759"/>
<evidence type="ECO:0000259" key="2">
    <source>
        <dbReference type="Pfam" id="PF23155"/>
    </source>
</evidence>
<keyword evidence="1" id="KW-1133">Transmembrane helix</keyword>
<organism evidence="3 4">
    <name type="scientific">Lepidopterella palustris CBS 459.81</name>
    <dbReference type="NCBI Taxonomy" id="1314670"/>
    <lineage>
        <taxon>Eukaryota</taxon>
        <taxon>Fungi</taxon>
        <taxon>Dikarya</taxon>
        <taxon>Ascomycota</taxon>
        <taxon>Pezizomycotina</taxon>
        <taxon>Dothideomycetes</taxon>
        <taxon>Pleosporomycetidae</taxon>
        <taxon>Mytilinidiales</taxon>
        <taxon>Argynnaceae</taxon>
        <taxon>Lepidopterella</taxon>
    </lineage>
</organism>
<feature type="transmembrane region" description="Helical" evidence="1">
    <location>
        <begin position="29"/>
        <end position="51"/>
    </location>
</feature>
<dbReference type="PANTHER" id="PTHR38117:SF1">
    <property type="entry name" value="DUF3074 DOMAIN-CONTAINING PROTEIN"/>
    <property type="match status" value="1"/>
</dbReference>
<dbReference type="Proteomes" id="UP000250266">
    <property type="component" value="Unassembled WGS sequence"/>
</dbReference>
<evidence type="ECO:0000256" key="1">
    <source>
        <dbReference type="SAM" id="Phobius"/>
    </source>
</evidence>
<keyword evidence="4" id="KW-1185">Reference proteome</keyword>
<dbReference type="InterPro" id="IPR055481">
    <property type="entry name" value="DUF7053"/>
</dbReference>
<proteinExistence type="predicted"/>
<evidence type="ECO:0000313" key="4">
    <source>
        <dbReference type="Proteomes" id="UP000250266"/>
    </source>
</evidence>
<gene>
    <name evidence="3" type="ORF">K432DRAFT_446290</name>
</gene>
<dbReference type="EMBL" id="KV745247">
    <property type="protein sequence ID" value="OCK76054.1"/>
    <property type="molecule type" value="Genomic_DNA"/>
</dbReference>
<keyword evidence="1" id="KW-0472">Membrane</keyword>
<evidence type="ECO:0000313" key="3">
    <source>
        <dbReference type="EMBL" id="OCK76054.1"/>
    </source>
</evidence>
<sequence length="267" mass="29432">MEHTREMNVRVVHLLASASLFYMRTVDFLTYFTTILAGRWTTLTFYALCILTGNSRYSIGIGVAADALAGKGDNNVARNPQPQSGRPNPFLPQPWRHCRSSPQPRTLPHAASLTCSHKEVPTTDAAILADPYFSPPTETTPIKTYEVTEGVIIIPGIGEWGKKYITFPARFQDTESGLKTRADASAGVVVRAEWRVQAGGADGEVDGEGEGVGYADWVLVEDVTVECSWWLMPFVKRSMEGAHRDICRKLVEKVEFLKRSEAVAGAQ</sequence>
<reference evidence="3 4" key="1">
    <citation type="journal article" date="2016" name="Nat. Commun.">
        <title>Ectomycorrhizal ecology is imprinted in the genome of the dominant symbiotic fungus Cenococcum geophilum.</title>
        <authorList>
            <consortium name="DOE Joint Genome Institute"/>
            <person name="Peter M."/>
            <person name="Kohler A."/>
            <person name="Ohm R.A."/>
            <person name="Kuo A."/>
            <person name="Krutzmann J."/>
            <person name="Morin E."/>
            <person name="Arend M."/>
            <person name="Barry K.W."/>
            <person name="Binder M."/>
            <person name="Choi C."/>
            <person name="Clum A."/>
            <person name="Copeland A."/>
            <person name="Grisel N."/>
            <person name="Haridas S."/>
            <person name="Kipfer T."/>
            <person name="LaButti K."/>
            <person name="Lindquist E."/>
            <person name="Lipzen A."/>
            <person name="Maire R."/>
            <person name="Meier B."/>
            <person name="Mihaltcheva S."/>
            <person name="Molinier V."/>
            <person name="Murat C."/>
            <person name="Poggeler S."/>
            <person name="Quandt C.A."/>
            <person name="Sperisen C."/>
            <person name="Tritt A."/>
            <person name="Tisserant E."/>
            <person name="Crous P.W."/>
            <person name="Henrissat B."/>
            <person name="Nehls U."/>
            <person name="Egli S."/>
            <person name="Spatafora J.W."/>
            <person name="Grigoriev I.V."/>
            <person name="Martin F.M."/>
        </authorList>
    </citation>
    <scope>NUCLEOTIDE SEQUENCE [LARGE SCALE GENOMIC DNA]</scope>
    <source>
        <strain evidence="3 4">CBS 459.81</strain>
    </source>
</reference>
<name>A0A8E2JBM0_9PEZI</name>
<protein>
    <recommendedName>
        <fullName evidence="2">DUF7053 domain-containing protein</fullName>
    </recommendedName>
</protein>
<dbReference type="Pfam" id="PF23155">
    <property type="entry name" value="DUF7053"/>
    <property type="match status" value="1"/>
</dbReference>